<evidence type="ECO:0000259" key="1">
    <source>
        <dbReference type="Pfam" id="PF01272"/>
    </source>
</evidence>
<keyword evidence="3" id="KW-0648">Protein biosynthesis</keyword>
<dbReference type="Pfam" id="PF14760">
    <property type="entry name" value="Rnk_N"/>
    <property type="match status" value="1"/>
</dbReference>
<dbReference type="PANTHER" id="PTHR30437:SF5">
    <property type="entry name" value="REGULATOR OF NUCLEOSIDE DIPHOSPHATE KINASE"/>
    <property type="match status" value="1"/>
</dbReference>
<feature type="domain" description="Transcription elongation factor GreA/GreB C-terminal" evidence="1">
    <location>
        <begin position="68"/>
        <end position="139"/>
    </location>
</feature>
<dbReference type="GO" id="GO:0003746">
    <property type="term" value="F:translation elongation factor activity"/>
    <property type="evidence" value="ECO:0007669"/>
    <property type="project" value="UniProtKB-KW"/>
</dbReference>
<dbReference type="GO" id="GO:0003677">
    <property type="term" value="F:DNA binding"/>
    <property type="evidence" value="ECO:0007669"/>
    <property type="project" value="InterPro"/>
</dbReference>
<dbReference type="KEGG" id="cak:Caul_3604"/>
<evidence type="ECO:0000259" key="2">
    <source>
        <dbReference type="Pfam" id="PF14760"/>
    </source>
</evidence>
<dbReference type="Pfam" id="PF01272">
    <property type="entry name" value="GreA_GreB"/>
    <property type="match status" value="1"/>
</dbReference>
<dbReference type="eggNOG" id="COG0782">
    <property type="taxonomic scope" value="Bacteria"/>
</dbReference>
<reference evidence="3" key="1">
    <citation type="submission" date="2008-01" db="EMBL/GenBank/DDBJ databases">
        <title>Complete sequence of chromosome of Caulobacter sp. K31.</title>
        <authorList>
            <consortium name="US DOE Joint Genome Institute"/>
            <person name="Copeland A."/>
            <person name="Lucas S."/>
            <person name="Lapidus A."/>
            <person name="Barry K."/>
            <person name="Glavina del Rio T."/>
            <person name="Dalin E."/>
            <person name="Tice H."/>
            <person name="Pitluck S."/>
            <person name="Bruce D."/>
            <person name="Goodwin L."/>
            <person name="Thompson L.S."/>
            <person name="Brettin T."/>
            <person name="Detter J.C."/>
            <person name="Han C."/>
            <person name="Schmutz J."/>
            <person name="Larimer F."/>
            <person name="Land M."/>
            <person name="Hauser L."/>
            <person name="Kyrpides N."/>
            <person name="Kim E."/>
            <person name="Stephens C."/>
            <person name="Richardson P."/>
        </authorList>
    </citation>
    <scope>NUCLEOTIDE SEQUENCE [LARGE SCALE GENOMIC DNA]</scope>
    <source>
        <strain evidence="3">K31</strain>
    </source>
</reference>
<dbReference type="InterPro" id="IPR001437">
    <property type="entry name" value="Tscrpt_elong_fac_GreA/B_C"/>
</dbReference>
<dbReference type="HOGENOM" id="CLU_120358_1_1_5"/>
<dbReference type="InterPro" id="IPR023459">
    <property type="entry name" value="Tscrpt_elong_fac_GreA/B_fam"/>
</dbReference>
<dbReference type="AlphaFoldDB" id="B0T793"/>
<dbReference type="EMBL" id="CP000927">
    <property type="protein sequence ID" value="ABZ72731.1"/>
    <property type="molecule type" value="Genomic_DNA"/>
</dbReference>
<dbReference type="STRING" id="366602.Caul_3604"/>
<protein>
    <submittedName>
        <fullName evidence="3">GreA/GreB family elongation factor</fullName>
    </submittedName>
</protein>
<dbReference type="GO" id="GO:0070063">
    <property type="term" value="F:RNA polymerase binding"/>
    <property type="evidence" value="ECO:0007669"/>
    <property type="project" value="InterPro"/>
</dbReference>
<dbReference type="GO" id="GO:0006354">
    <property type="term" value="P:DNA-templated transcription elongation"/>
    <property type="evidence" value="ECO:0007669"/>
    <property type="project" value="TreeGrafter"/>
</dbReference>
<name>B0T793_CAUSK</name>
<organism evidence="3">
    <name type="scientific">Caulobacter sp. (strain K31)</name>
    <dbReference type="NCBI Taxonomy" id="366602"/>
    <lineage>
        <taxon>Bacteria</taxon>
        <taxon>Pseudomonadati</taxon>
        <taxon>Pseudomonadota</taxon>
        <taxon>Alphaproteobacteria</taxon>
        <taxon>Caulobacterales</taxon>
        <taxon>Caulobacteraceae</taxon>
        <taxon>Caulobacter</taxon>
    </lineage>
</organism>
<feature type="domain" description="Regulator of nucleoside diphosphate kinase N-terminal" evidence="2">
    <location>
        <begin position="20"/>
        <end position="59"/>
    </location>
</feature>
<dbReference type="Gene3D" id="3.10.50.30">
    <property type="entry name" value="Transcription elongation factor, GreA/GreB, C-terminal domain"/>
    <property type="match status" value="1"/>
</dbReference>
<dbReference type="PANTHER" id="PTHR30437">
    <property type="entry name" value="TRANSCRIPTION ELONGATION FACTOR GREA"/>
    <property type="match status" value="1"/>
</dbReference>
<gene>
    <name evidence="3" type="ordered locus">Caul_3604</name>
</gene>
<dbReference type="InterPro" id="IPR029462">
    <property type="entry name" value="Rnk_N"/>
</dbReference>
<proteinExistence type="predicted"/>
<dbReference type="GO" id="GO:0032784">
    <property type="term" value="P:regulation of DNA-templated transcription elongation"/>
    <property type="evidence" value="ECO:0007669"/>
    <property type="project" value="InterPro"/>
</dbReference>
<accession>B0T793</accession>
<sequence length="141" mass="15197">MTTPFAQTWATQPWAARAQPTIYVTEQDFEILSNLADAPAGRAFGGRVLAHEMARALIVEPGQAPLPFVRIGSRIDYRDLSNGQTRSVRLSLPRDASIDDNRISVLSPVGAALVGMTAGQAFHWTDAEGRPRGVQVIAVGD</sequence>
<dbReference type="OrthoDB" id="192847at2"/>
<dbReference type="SUPFAM" id="SSF54534">
    <property type="entry name" value="FKBP-like"/>
    <property type="match status" value="1"/>
</dbReference>
<dbReference type="InterPro" id="IPR036953">
    <property type="entry name" value="GreA/GreB_C_sf"/>
</dbReference>
<keyword evidence="3" id="KW-0251">Elongation factor</keyword>
<evidence type="ECO:0000313" key="3">
    <source>
        <dbReference type="EMBL" id="ABZ72731.1"/>
    </source>
</evidence>